<keyword evidence="3" id="KW-1185">Reference proteome</keyword>
<comment type="caution">
    <text evidence="2">The sequence shown here is derived from an EMBL/GenBank/DDBJ whole genome shotgun (WGS) entry which is preliminary data.</text>
</comment>
<evidence type="ECO:0000313" key="3">
    <source>
        <dbReference type="Proteomes" id="UP001501842"/>
    </source>
</evidence>
<evidence type="ECO:0000256" key="1">
    <source>
        <dbReference type="SAM" id="MobiDB-lite"/>
    </source>
</evidence>
<name>A0ABN3USL4_9ACTN</name>
<reference evidence="2 3" key="1">
    <citation type="journal article" date="2019" name="Int. J. Syst. Evol. Microbiol.">
        <title>The Global Catalogue of Microorganisms (GCM) 10K type strain sequencing project: providing services to taxonomists for standard genome sequencing and annotation.</title>
        <authorList>
            <consortium name="The Broad Institute Genomics Platform"/>
            <consortium name="The Broad Institute Genome Sequencing Center for Infectious Disease"/>
            <person name="Wu L."/>
            <person name="Ma J."/>
        </authorList>
    </citation>
    <scope>NUCLEOTIDE SEQUENCE [LARGE SCALE GENOMIC DNA]</scope>
    <source>
        <strain evidence="2 3">JCM 8201</strain>
    </source>
</reference>
<accession>A0ABN3USL4</accession>
<gene>
    <name evidence="2" type="ORF">GCM10010439_70290</name>
</gene>
<feature type="compositionally biased region" description="Basic and acidic residues" evidence="1">
    <location>
        <begin position="226"/>
        <end position="238"/>
    </location>
</feature>
<sequence length="279" mass="31496">MTWNERRCPEATWAQEIRTRRHRLCWSQKELARRLELAADDRLRSQLPSRASIIREIRFHESGTHRPGPVYAELYRRVWTAAVPELDGYPGILRPSRSTDHSQTGAEELAWIVAQARALTASNVDDYVLDIVERSIEQIINGYENDGPWPLVEQSLGLRHALHGFLKGRQSPQQRRELFRLAGGVAGLLGYMSVNLGRPLLCDAYCTEVSFPRSAARRGEMGQVDQGKEDHVPSPHPPEFRRRAVELARTGDKSISALTKSLGISQSCLSNWVRVGPSL</sequence>
<dbReference type="EMBL" id="BAAATZ010000037">
    <property type="protein sequence ID" value="GAA2738001.1"/>
    <property type="molecule type" value="Genomic_DNA"/>
</dbReference>
<dbReference type="Gene3D" id="1.10.10.60">
    <property type="entry name" value="Homeodomain-like"/>
    <property type="match status" value="1"/>
</dbReference>
<organism evidence="2 3">
    <name type="scientific">Actinocorallia aurantiaca</name>
    <dbReference type="NCBI Taxonomy" id="46204"/>
    <lineage>
        <taxon>Bacteria</taxon>
        <taxon>Bacillati</taxon>
        <taxon>Actinomycetota</taxon>
        <taxon>Actinomycetes</taxon>
        <taxon>Streptosporangiales</taxon>
        <taxon>Thermomonosporaceae</taxon>
        <taxon>Actinocorallia</taxon>
    </lineage>
</organism>
<dbReference type="RefSeq" id="WP_344457585.1">
    <property type="nucleotide sequence ID" value="NZ_BAAATZ010000037.1"/>
</dbReference>
<protein>
    <submittedName>
        <fullName evidence="2">Uncharacterized protein</fullName>
    </submittedName>
</protein>
<feature type="region of interest" description="Disordered" evidence="1">
    <location>
        <begin position="217"/>
        <end position="238"/>
    </location>
</feature>
<dbReference type="Proteomes" id="UP001501842">
    <property type="component" value="Unassembled WGS sequence"/>
</dbReference>
<evidence type="ECO:0000313" key="2">
    <source>
        <dbReference type="EMBL" id="GAA2738001.1"/>
    </source>
</evidence>
<dbReference type="SUPFAM" id="SSF46689">
    <property type="entry name" value="Homeodomain-like"/>
    <property type="match status" value="1"/>
</dbReference>
<dbReference type="InterPro" id="IPR009057">
    <property type="entry name" value="Homeodomain-like_sf"/>
</dbReference>
<proteinExistence type="predicted"/>